<dbReference type="InterPro" id="IPR000938">
    <property type="entry name" value="CAP-Gly_domain"/>
</dbReference>
<dbReference type="SMART" id="SM01052">
    <property type="entry name" value="CAP_GLY"/>
    <property type="match status" value="2"/>
</dbReference>
<dbReference type="InterPro" id="IPR036859">
    <property type="entry name" value="CAP-Gly_dom_sf"/>
</dbReference>
<dbReference type="AlphaFoldDB" id="A0A7R9AXQ1"/>
<feature type="region of interest" description="Disordered" evidence="1">
    <location>
        <begin position="356"/>
        <end position="396"/>
    </location>
</feature>
<feature type="region of interest" description="Disordered" evidence="1">
    <location>
        <begin position="164"/>
        <end position="248"/>
    </location>
</feature>
<organism evidence="3">
    <name type="scientific">Timema shepardi</name>
    <name type="common">Walking stick</name>
    <dbReference type="NCBI Taxonomy" id="629360"/>
    <lineage>
        <taxon>Eukaryota</taxon>
        <taxon>Metazoa</taxon>
        <taxon>Ecdysozoa</taxon>
        <taxon>Arthropoda</taxon>
        <taxon>Hexapoda</taxon>
        <taxon>Insecta</taxon>
        <taxon>Pterygota</taxon>
        <taxon>Neoptera</taxon>
        <taxon>Polyneoptera</taxon>
        <taxon>Phasmatodea</taxon>
        <taxon>Timematodea</taxon>
        <taxon>Timematoidea</taxon>
        <taxon>Timematidae</taxon>
        <taxon>Timema</taxon>
    </lineage>
</organism>
<accession>A0A7R9AXQ1</accession>
<feature type="region of interest" description="Disordered" evidence="1">
    <location>
        <begin position="488"/>
        <end position="533"/>
    </location>
</feature>
<gene>
    <name evidence="3" type="ORF">TSIB3V08_LOCUS6585</name>
</gene>
<dbReference type="PROSITE" id="PS00845">
    <property type="entry name" value="CAP_GLY_1"/>
    <property type="match status" value="2"/>
</dbReference>
<evidence type="ECO:0000313" key="3">
    <source>
        <dbReference type="EMBL" id="CAD7262479.1"/>
    </source>
</evidence>
<evidence type="ECO:0000256" key="1">
    <source>
        <dbReference type="SAM" id="MobiDB-lite"/>
    </source>
</evidence>
<dbReference type="Pfam" id="PF01302">
    <property type="entry name" value="CAP_GLY"/>
    <property type="match status" value="2"/>
</dbReference>
<sequence length="560" mass="59950">MPVGIRSPATEQGRPAGKTCHFISRRYGQIWEDDTKCPTLLPPPLVSHFQQYGVDFIREILRGTPFGSRMVQGVTLAKGYIADDGEISAIIPVGCTNQVGEPVRTERVYAFLLSESRAATDLSLHLTANTQVTGTKPVRDSPRRVIFFSSKRERCQSPSWQVKRWGEVPETSGDGTVGPATLKKTIPGVPKKKSLEDIEEGLQDGPEPGSKQRTISEDRQSSSGSLFAGLGNSRRGSEDVTGGRKHSSDITSIDALWEHVRRLSEAGVRRMSDASVILTEDTDSFIIGERVWVGGTKPGQIAYIGETQFAPGDWAGIVLDEPVGKNDGSVAGVRYFQCEMRRGVFSRLTRLTRSHLGGEEGDSVSALPRGNGSASGLTTPTRRLTPGMSPPGSVKDLQLRKGSVTLLGTPSGLTPLAVDLKLGDRVIIMSGQGSKAGTLKYRGTTEFAPGDWCGVELDDPVGKNDGSVEGVRYFKCEPKFGLFAPAHKLSKSPSSRRPSTCQIHQRPGSALKKVGSRESLTSVTSTTSSMRGPRVRLGVTSLAQVGGGLGASRQFGGAGD</sequence>
<dbReference type="SUPFAM" id="SSF74924">
    <property type="entry name" value="Cap-Gly domain"/>
    <property type="match status" value="2"/>
</dbReference>
<feature type="compositionally biased region" description="Low complexity" evidence="1">
    <location>
        <begin position="517"/>
        <end position="529"/>
    </location>
</feature>
<dbReference type="Gene3D" id="2.30.30.190">
    <property type="entry name" value="CAP Gly-rich-like domain"/>
    <property type="match status" value="2"/>
</dbReference>
<reference evidence="3" key="1">
    <citation type="submission" date="2020-11" db="EMBL/GenBank/DDBJ databases">
        <authorList>
            <person name="Tran Van P."/>
        </authorList>
    </citation>
    <scope>NUCLEOTIDE SEQUENCE</scope>
</reference>
<name>A0A7R9AXQ1_TIMSH</name>
<feature type="compositionally biased region" description="Basic and acidic residues" evidence="1">
    <location>
        <begin position="235"/>
        <end position="248"/>
    </location>
</feature>
<protein>
    <recommendedName>
        <fullName evidence="2">CAP-Gly domain-containing protein</fullName>
    </recommendedName>
</protein>
<evidence type="ECO:0000259" key="2">
    <source>
        <dbReference type="PROSITE" id="PS50245"/>
    </source>
</evidence>
<dbReference type="PANTHER" id="PTHR18916">
    <property type="entry name" value="DYNACTIN 1-RELATED MICROTUBULE-BINDING"/>
    <property type="match status" value="1"/>
</dbReference>
<feature type="domain" description="CAP-Gly" evidence="2">
    <location>
        <begin position="443"/>
        <end position="485"/>
    </location>
</feature>
<feature type="domain" description="CAP-Gly" evidence="2">
    <location>
        <begin position="305"/>
        <end position="347"/>
    </location>
</feature>
<feature type="compositionally biased region" description="Polar residues" evidence="1">
    <location>
        <begin position="372"/>
        <end position="382"/>
    </location>
</feature>
<dbReference type="PROSITE" id="PS50245">
    <property type="entry name" value="CAP_GLY_2"/>
    <property type="match status" value="2"/>
</dbReference>
<dbReference type="EMBL" id="OC002852">
    <property type="protein sequence ID" value="CAD7262479.1"/>
    <property type="molecule type" value="Genomic_DNA"/>
</dbReference>
<proteinExistence type="predicted"/>